<evidence type="ECO:0000313" key="5">
    <source>
        <dbReference type="EMBL" id="ASG92541.1"/>
    </source>
</evidence>
<protein>
    <submittedName>
        <fullName evidence="5">Putative structural protein</fullName>
    </submittedName>
</protein>
<feature type="region of interest" description="Disordered" evidence="3">
    <location>
        <begin position="1"/>
        <end position="25"/>
    </location>
</feature>
<feature type="domain" description="Dicistrovirus capsid-polyprotein C-terminal" evidence="4">
    <location>
        <begin position="619"/>
        <end position="847"/>
    </location>
</feature>
<dbReference type="Gene3D" id="2.60.120.20">
    <property type="match status" value="3"/>
</dbReference>
<comment type="subcellular location">
    <subcellularLocation>
        <location evidence="1">Virion</location>
    </subcellularLocation>
</comment>
<dbReference type="InterPro" id="IPR014872">
    <property type="entry name" value="Dicistrovirus_capsid-polyPr_C"/>
</dbReference>
<evidence type="ECO:0000256" key="1">
    <source>
        <dbReference type="ARBA" id="ARBA00004328"/>
    </source>
</evidence>
<dbReference type="GO" id="GO:0044423">
    <property type="term" value="C:virion component"/>
    <property type="evidence" value="ECO:0007669"/>
    <property type="project" value="UniProtKB-KW"/>
</dbReference>
<dbReference type="InterPro" id="IPR033703">
    <property type="entry name" value="Rhv-like"/>
</dbReference>
<gene>
    <name evidence="5" type="ORF">Q_sR_OV_020_gene2</name>
</gene>
<evidence type="ECO:0000259" key="4">
    <source>
        <dbReference type="Pfam" id="PF08762"/>
    </source>
</evidence>
<dbReference type="SUPFAM" id="SSF88633">
    <property type="entry name" value="Positive stranded ssRNA viruses"/>
    <property type="match status" value="3"/>
</dbReference>
<dbReference type="EMBL" id="KY286100">
    <property type="protein sequence ID" value="ASG92541.1"/>
    <property type="molecule type" value="Genomic_RNA"/>
</dbReference>
<evidence type="ECO:0000256" key="3">
    <source>
        <dbReference type="SAM" id="MobiDB-lite"/>
    </source>
</evidence>
<keyword evidence="2" id="KW-0946">Virion</keyword>
<dbReference type="InterPro" id="IPR029053">
    <property type="entry name" value="Viral_coat"/>
</dbReference>
<reference evidence="5" key="1">
    <citation type="submission" date="2016-12" db="EMBL/GenBank/DDBJ databases">
        <title>Virus-host infection dynamics for marine picoeukaryotes resolved from metatranscriptome.</title>
        <authorList>
            <person name="Moniruzzaman M."/>
            <person name="Wurch L.L."/>
            <person name="Alexander H."/>
            <person name="Dyhrman S.T."/>
            <person name="Gobler C.J."/>
            <person name="Wilhelm S.W."/>
        </authorList>
    </citation>
    <scope>NUCLEOTIDE SEQUENCE</scope>
    <source>
        <strain evidence="5">Q_sR_OV_020</strain>
    </source>
</reference>
<dbReference type="CDD" id="cd00205">
    <property type="entry name" value="rhv_like"/>
    <property type="match status" value="1"/>
</dbReference>
<sequence length="850" mass="93595">MAVVNNLQQESDDSQTKTNRQGGTVYYPPLPIDIVRQSGQITEELLTFGEEAAADEVTFGGKDTRSRVASVDVSLENFLSRPVKIHSFGWGTVQFYQTFNPWVDFLTNKRVSNRISNYLLLKGNLHLKFMINGNGFYFGKLMASYLPFRLQDNLTADVSTQFEDNIQMSQLPKIFIDPTLSQGGIMHVPFLYQKDYLDIVRNDQLAVGNVSIRELNPLRNVNTAITADMALTVSVYAWMTDVELQAPTSDNVFGIVPQSGKEAEVPPDEEDTTENKVVSQTATAIAKTASTAAAFLAPVAPQLAMGATAIAKGAQLTGAVASALGYSRPTQQVDPNRYVPNVVDSVALTNNTCITEKLTTDAKQELSISTAEFGGRDEDELSLPYITKQESFWYKVSWPVTATPETLLTNFVLNPISGRIVTILGDDTYFFPAVAGASLPFEYWTGSLKFRFQIVSSAFHRGKLAIVFDAAETPAGGREDNVAYTNIVDISEQRDFTIEVDNHQAFAWLRTRDSGLMEQGGSIPRSTIDGTDNGTMSIYVLNELTVPKYDAAVAQDVEINIYISGGKNFRLAKPGNKFSEFSVGIVPQSGVADAIDDTPDAEQHNEHMTTQLAQDTRVYIGEEISSFRALLKRFSPYIAFHSANNNNIREITLGMYPLYRGYGVDGIHFTPLLVKYNYCMVTLMTYLRPAFSLMRGSVRYKVLPMTNDSDTSVPKGMLTVTRNEGELHVPNVYKTVNCTSDVAASSTLMSLARAIGGNSGNAVTAVNLNPGLSFELPFYSQYKFVQGKPTNFDNSSAQVWDSFTVAFPANTNDAGATDMVAYEYHVAAGEDFTLGVFTGWPRMYKYTSLP</sequence>
<accession>A0A218NJT8</accession>
<dbReference type="Pfam" id="PF08762">
    <property type="entry name" value="CRPV_capsid"/>
    <property type="match status" value="1"/>
</dbReference>
<proteinExistence type="predicted"/>
<name>A0A218NJT8_9VIRU</name>
<evidence type="ECO:0000256" key="2">
    <source>
        <dbReference type="ARBA" id="ARBA00022844"/>
    </source>
</evidence>
<organism evidence="5">
    <name type="scientific">Picornavirales Q_sR_OV_020</name>
    <dbReference type="NCBI Taxonomy" id="2016073"/>
    <lineage>
        <taxon>Viruses</taxon>
        <taxon>Riboviria</taxon>
        <taxon>Orthornavirae</taxon>
        <taxon>Pisuviricota</taxon>
        <taxon>Pisoniviricetes</taxon>
        <taxon>Picornavirales</taxon>
    </lineage>
</organism>